<dbReference type="Proteomes" id="UP001180487">
    <property type="component" value="Unassembled WGS sequence"/>
</dbReference>
<protein>
    <submittedName>
        <fullName evidence="5">Multiple sugar transport system substrate-binding protein</fullName>
    </submittedName>
</protein>
<dbReference type="InterPro" id="IPR025997">
    <property type="entry name" value="SBP_2_dom"/>
</dbReference>
<keyword evidence="6" id="KW-1185">Reference proteome</keyword>
<keyword evidence="5" id="KW-0762">Sugar transport</keyword>
<evidence type="ECO:0000256" key="1">
    <source>
        <dbReference type="ARBA" id="ARBA00004418"/>
    </source>
</evidence>
<evidence type="ECO:0000259" key="4">
    <source>
        <dbReference type="Pfam" id="PF13407"/>
    </source>
</evidence>
<comment type="similarity">
    <text evidence="2">Belongs to the bacterial solute-binding protein 2 family.</text>
</comment>
<gene>
    <name evidence="5" type="ORF">J2X19_004576</name>
</gene>
<dbReference type="InterPro" id="IPR028082">
    <property type="entry name" value="Peripla_BP_I"/>
</dbReference>
<dbReference type="PANTHER" id="PTHR30036:SF1">
    <property type="entry name" value="D-XYLOSE-BINDING PERIPLASMIC PROTEIN"/>
    <property type="match status" value="1"/>
</dbReference>
<evidence type="ECO:0000256" key="3">
    <source>
        <dbReference type="ARBA" id="ARBA00022729"/>
    </source>
</evidence>
<dbReference type="NCBIfam" id="NF040907">
    <property type="entry name" value="ChvE"/>
    <property type="match status" value="1"/>
</dbReference>
<dbReference type="RefSeq" id="WP_310376761.1">
    <property type="nucleotide sequence ID" value="NZ_JAVDXT010000005.1"/>
</dbReference>
<dbReference type="EMBL" id="JAVDXT010000005">
    <property type="protein sequence ID" value="MDR7379880.1"/>
    <property type="molecule type" value="Genomic_DNA"/>
</dbReference>
<keyword evidence="3" id="KW-0732">Signal</keyword>
<comment type="subcellular location">
    <subcellularLocation>
        <location evidence="1">Periplasm</location>
    </subcellularLocation>
</comment>
<dbReference type="InterPro" id="IPR049784">
    <property type="entry name" value="ChvE-like"/>
</dbReference>
<feature type="domain" description="Periplasmic binding protein" evidence="4">
    <location>
        <begin position="52"/>
        <end position="311"/>
    </location>
</feature>
<accession>A0ABU2CEV1</accession>
<organism evidence="5 6">
    <name type="scientific">Rhodoferax ferrireducens</name>
    <dbReference type="NCBI Taxonomy" id="192843"/>
    <lineage>
        <taxon>Bacteria</taxon>
        <taxon>Pseudomonadati</taxon>
        <taxon>Pseudomonadota</taxon>
        <taxon>Betaproteobacteria</taxon>
        <taxon>Burkholderiales</taxon>
        <taxon>Comamonadaceae</taxon>
        <taxon>Rhodoferax</taxon>
    </lineage>
</organism>
<sequence length="358" mass="38617">MQSGRRRLVGGLVGGLFSAAAWSQNADKGYKGVIGISLPTITSLRWVIEGLAMTRSLDKLGYRAILQYANDDIPTQTAQIEDMLAKGATVLVVGAIDGTKLAPVLKAAADKKVKVIAYDRLIRGSSHVDYYATFDNFQVGVLQGSDIAARLGLAAGKGPFHIELFGGSPDDNNAFFFYNGAMSVLKPYIDKGQLVVGSGQIGMEKVSTLRWSGSVARARLAGILDKHYAKQRLDAVLSPYDGISIDLIEALKKAGYGQGSQPLPFITGQDAELPSVRSIVRGEQSSSVFKDNRDLAQVTATMVDALLTGKKPTLNDEKTYDNGEKVVPAFLLKPVLVDAKNWRAVLVDSGFYKPEQFR</sequence>
<dbReference type="Pfam" id="PF13407">
    <property type="entry name" value="Peripla_BP_4"/>
    <property type="match status" value="1"/>
</dbReference>
<evidence type="ECO:0000313" key="5">
    <source>
        <dbReference type="EMBL" id="MDR7379880.1"/>
    </source>
</evidence>
<dbReference type="InterPro" id="IPR050555">
    <property type="entry name" value="Bact_Solute-Bind_Prot2"/>
</dbReference>
<reference evidence="5 6" key="1">
    <citation type="submission" date="2023-07" db="EMBL/GenBank/DDBJ databases">
        <title>Sorghum-associated microbial communities from plants grown in Nebraska, USA.</title>
        <authorList>
            <person name="Schachtman D."/>
        </authorList>
    </citation>
    <scope>NUCLEOTIDE SEQUENCE [LARGE SCALE GENOMIC DNA]</scope>
    <source>
        <strain evidence="5 6">BE313</strain>
    </source>
</reference>
<evidence type="ECO:0000313" key="6">
    <source>
        <dbReference type="Proteomes" id="UP001180487"/>
    </source>
</evidence>
<name>A0ABU2CEV1_9BURK</name>
<proteinExistence type="inferred from homology"/>
<evidence type="ECO:0000256" key="2">
    <source>
        <dbReference type="ARBA" id="ARBA00007639"/>
    </source>
</evidence>
<keyword evidence="5" id="KW-0813">Transport</keyword>
<dbReference type="SUPFAM" id="SSF53822">
    <property type="entry name" value="Periplasmic binding protein-like I"/>
    <property type="match status" value="1"/>
</dbReference>
<dbReference type="PANTHER" id="PTHR30036">
    <property type="entry name" value="D-XYLOSE-BINDING PERIPLASMIC PROTEIN"/>
    <property type="match status" value="1"/>
</dbReference>
<comment type="caution">
    <text evidence="5">The sequence shown here is derived from an EMBL/GenBank/DDBJ whole genome shotgun (WGS) entry which is preliminary data.</text>
</comment>
<dbReference type="CDD" id="cd19994">
    <property type="entry name" value="PBP1_ChvE"/>
    <property type="match status" value="1"/>
</dbReference>
<dbReference type="Gene3D" id="3.40.50.2300">
    <property type="match status" value="2"/>
</dbReference>